<dbReference type="EMBL" id="LJNI01000048">
    <property type="protein sequence ID" value="KPJ72923.1"/>
    <property type="molecule type" value="Genomic_DNA"/>
</dbReference>
<dbReference type="InterPro" id="IPR051906">
    <property type="entry name" value="TolC-like"/>
</dbReference>
<dbReference type="GO" id="GO:0009279">
    <property type="term" value="C:cell outer membrane"/>
    <property type="evidence" value="ECO:0007669"/>
    <property type="project" value="UniProtKB-SubCell"/>
</dbReference>
<keyword evidence="7" id="KW-0998">Cell outer membrane</keyword>
<evidence type="ECO:0000256" key="5">
    <source>
        <dbReference type="ARBA" id="ARBA00022692"/>
    </source>
</evidence>
<proteinExistence type="inferred from homology"/>
<evidence type="ECO:0000313" key="10">
    <source>
        <dbReference type="Proteomes" id="UP000051012"/>
    </source>
</evidence>
<evidence type="ECO:0000256" key="2">
    <source>
        <dbReference type="ARBA" id="ARBA00007613"/>
    </source>
</evidence>
<dbReference type="Pfam" id="PF02321">
    <property type="entry name" value="OEP"/>
    <property type="match status" value="2"/>
</dbReference>
<sequence>MIPLLLFLQIDSLSLNEAIDIAFSQSPTYYESKIALDQSRILFYQSLSNLLPTVSVTADYTKSEYSGVTTSGYTGFASLTVPLFDVDVISSILIAGRQAKGTTIQHKANISYLILQLKTAYYSLINTQNLLASSEITIERAQENLKLVETKYELGSASRFEMLQAEVFYLRSLQDRTRAKTQKISAQEQLKSILGLRNDIYPTDTLIAPDNTEFPPLDSLISILQEVNYNIQIAQEMRNIAKLELVSSYLALLPKVSFFYGYSVTSDSLIFDFEYYRDNAVKNYGISVSFPIFEIKSVIFNYLNARKDLQLKEFEKQRTTLEAEKSLRTTYYTLQESYDNLHFAKKSLEAASEAATIAKEQYALGIISFLDFLDAEEGLYEAKVSYTSALSDFHIQRANFSYVLGALTFSKEK</sequence>
<keyword evidence="3" id="KW-0813">Transport</keyword>
<protein>
    <recommendedName>
        <fullName evidence="11">Transporter</fullName>
    </recommendedName>
</protein>
<comment type="subcellular location">
    <subcellularLocation>
        <location evidence="1">Cell outer membrane</location>
    </subcellularLocation>
</comment>
<evidence type="ECO:0000256" key="4">
    <source>
        <dbReference type="ARBA" id="ARBA00022452"/>
    </source>
</evidence>
<organism evidence="9 10">
    <name type="scientific">candidate division TA06 bacterium DG_78</name>
    <dbReference type="NCBI Taxonomy" id="1703772"/>
    <lineage>
        <taxon>Bacteria</taxon>
        <taxon>Bacteria division TA06</taxon>
    </lineage>
</organism>
<dbReference type="AlphaFoldDB" id="A0A0S7YEV9"/>
<comment type="caution">
    <text evidence="9">The sequence shown here is derived from an EMBL/GenBank/DDBJ whole genome shotgun (WGS) entry which is preliminary data.</text>
</comment>
<dbReference type="PANTHER" id="PTHR30026">
    <property type="entry name" value="OUTER MEMBRANE PROTEIN TOLC"/>
    <property type="match status" value="1"/>
</dbReference>
<dbReference type="InterPro" id="IPR003423">
    <property type="entry name" value="OMP_efflux"/>
</dbReference>
<evidence type="ECO:0000256" key="3">
    <source>
        <dbReference type="ARBA" id="ARBA00022448"/>
    </source>
</evidence>
<dbReference type="Gene3D" id="1.20.1600.10">
    <property type="entry name" value="Outer membrane efflux proteins (OEP)"/>
    <property type="match status" value="1"/>
</dbReference>
<keyword evidence="6" id="KW-0472">Membrane</keyword>
<evidence type="ECO:0000313" key="9">
    <source>
        <dbReference type="EMBL" id="KPJ72923.1"/>
    </source>
</evidence>
<keyword evidence="5" id="KW-0812">Transmembrane</keyword>
<gene>
    <name evidence="9" type="ORF">AMJ52_04610</name>
</gene>
<keyword evidence="8" id="KW-0175">Coiled coil</keyword>
<keyword evidence="4" id="KW-1134">Transmembrane beta strand</keyword>
<dbReference type="PANTHER" id="PTHR30026:SF20">
    <property type="entry name" value="OUTER MEMBRANE PROTEIN TOLC"/>
    <property type="match status" value="1"/>
</dbReference>
<evidence type="ECO:0000256" key="8">
    <source>
        <dbReference type="SAM" id="Coils"/>
    </source>
</evidence>
<name>A0A0S7YEV9_UNCT6</name>
<comment type="similarity">
    <text evidence="2">Belongs to the outer membrane factor (OMF) (TC 1.B.17) family.</text>
</comment>
<dbReference type="GO" id="GO:0015562">
    <property type="term" value="F:efflux transmembrane transporter activity"/>
    <property type="evidence" value="ECO:0007669"/>
    <property type="project" value="InterPro"/>
</dbReference>
<evidence type="ECO:0008006" key="11">
    <source>
        <dbReference type="Google" id="ProtNLM"/>
    </source>
</evidence>
<feature type="coiled-coil region" evidence="8">
    <location>
        <begin position="124"/>
        <end position="151"/>
    </location>
</feature>
<reference evidence="9 10" key="1">
    <citation type="journal article" date="2015" name="Microbiome">
        <title>Genomic resolution of linkages in carbon, nitrogen, and sulfur cycling among widespread estuary sediment bacteria.</title>
        <authorList>
            <person name="Baker B.J."/>
            <person name="Lazar C.S."/>
            <person name="Teske A.P."/>
            <person name="Dick G.J."/>
        </authorList>
    </citation>
    <scope>NUCLEOTIDE SEQUENCE [LARGE SCALE GENOMIC DNA]</scope>
    <source>
        <strain evidence="9">DG_78</strain>
    </source>
</reference>
<evidence type="ECO:0000256" key="1">
    <source>
        <dbReference type="ARBA" id="ARBA00004442"/>
    </source>
</evidence>
<dbReference type="Proteomes" id="UP000051012">
    <property type="component" value="Unassembled WGS sequence"/>
</dbReference>
<dbReference type="SUPFAM" id="SSF56954">
    <property type="entry name" value="Outer membrane efflux proteins (OEP)"/>
    <property type="match status" value="1"/>
</dbReference>
<evidence type="ECO:0000256" key="7">
    <source>
        <dbReference type="ARBA" id="ARBA00023237"/>
    </source>
</evidence>
<dbReference type="GO" id="GO:1990281">
    <property type="term" value="C:efflux pump complex"/>
    <property type="evidence" value="ECO:0007669"/>
    <property type="project" value="TreeGrafter"/>
</dbReference>
<accession>A0A0S7YEV9</accession>
<dbReference type="GO" id="GO:0015288">
    <property type="term" value="F:porin activity"/>
    <property type="evidence" value="ECO:0007669"/>
    <property type="project" value="TreeGrafter"/>
</dbReference>
<evidence type="ECO:0000256" key="6">
    <source>
        <dbReference type="ARBA" id="ARBA00023136"/>
    </source>
</evidence>